<feature type="transmembrane region" description="Helical" evidence="2">
    <location>
        <begin position="20"/>
        <end position="40"/>
    </location>
</feature>
<evidence type="ECO:0000256" key="2">
    <source>
        <dbReference type="SAM" id="Phobius"/>
    </source>
</evidence>
<name>A0A1M4W096_9FLAO</name>
<dbReference type="InterPro" id="IPR007060">
    <property type="entry name" value="FtsL/DivIC"/>
</dbReference>
<keyword evidence="1" id="KW-0175">Coiled coil</keyword>
<dbReference type="RefSeq" id="WP_073192940.1">
    <property type="nucleotide sequence ID" value="NZ_FQTW01000005.1"/>
</dbReference>
<keyword evidence="2" id="KW-1133">Transmembrane helix</keyword>
<accession>A0A1M4W096</accession>
<evidence type="ECO:0000313" key="3">
    <source>
        <dbReference type="EMBL" id="SHE74691.1"/>
    </source>
</evidence>
<feature type="coiled-coil region" evidence="1">
    <location>
        <begin position="41"/>
        <end position="68"/>
    </location>
</feature>
<sequence>MKLNELRTKRWFKILTNKYILTLSLFIIWMLFIDTNSWLIHHELNQDIEELEQNKQYYIKEIAKDKATFKTLNDSVEIERFARENYFMKRPNEEVYIIEYEDSLQQN</sequence>
<dbReference type="EMBL" id="FQTW01000005">
    <property type="protein sequence ID" value="SHE74691.1"/>
    <property type="molecule type" value="Genomic_DNA"/>
</dbReference>
<organism evidence="3 4">
    <name type="scientific">Psychroflexus salarius</name>
    <dbReference type="NCBI Taxonomy" id="1155689"/>
    <lineage>
        <taxon>Bacteria</taxon>
        <taxon>Pseudomonadati</taxon>
        <taxon>Bacteroidota</taxon>
        <taxon>Flavobacteriia</taxon>
        <taxon>Flavobacteriales</taxon>
        <taxon>Flavobacteriaceae</taxon>
        <taxon>Psychroflexus</taxon>
    </lineage>
</organism>
<proteinExistence type="predicted"/>
<protein>
    <submittedName>
        <fullName evidence="3">Cell division protein FtsB</fullName>
    </submittedName>
</protein>
<keyword evidence="4" id="KW-1185">Reference proteome</keyword>
<dbReference type="GO" id="GO:0051301">
    <property type="term" value="P:cell division"/>
    <property type="evidence" value="ECO:0007669"/>
    <property type="project" value="UniProtKB-KW"/>
</dbReference>
<gene>
    <name evidence="3" type="ORF">SAMN05444278_1059</name>
</gene>
<dbReference type="Pfam" id="PF04977">
    <property type="entry name" value="DivIC"/>
    <property type="match status" value="1"/>
</dbReference>
<dbReference type="STRING" id="1155689.SAMN05444278_1059"/>
<keyword evidence="2" id="KW-0472">Membrane</keyword>
<dbReference type="AlphaFoldDB" id="A0A1M4W096"/>
<dbReference type="Proteomes" id="UP000184462">
    <property type="component" value="Unassembled WGS sequence"/>
</dbReference>
<evidence type="ECO:0000313" key="4">
    <source>
        <dbReference type="Proteomes" id="UP000184462"/>
    </source>
</evidence>
<keyword evidence="3" id="KW-0131">Cell cycle</keyword>
<reference evidence="3 4" key="1">
    <citation type="submission" date="2016-11" db="EMBL/GenBank/DDBJ databases">
        <authorList>
            <person name="Jaros S."/>
            <person name="Januszkiewicz K."/>
            <person name="Wedrychowicz H."/>
        </authorList>
    </citation>
    <scope>NUCLEOTIDE SEQUENCE [LARGE SCALE GENOMIC DNA]</scope>
    <source>
        <strain evidence="3 4">DSM 25661</strain>
    </source>
</reference>
<dbReference type="OrthoDB" id="1467719at2"/>
<evidence type="ECO:0000256" key="1">
    <source>
        <dbReference type="SAM" id="Coils"/>
    </source>
</evidence>
<keyword evidence="2" id="KW-0812">Transmembrane</keyword>
<keyword evidence="3" id="KW-0132">Cell division</keyword>